<dbReference type="AlphaFoldDB" id="A0A2S7INA1"/>
<name>A0A2S7INA1_9BACT</name>
<dbReference type="EMBL" id="PTRA01000001">
    <property type="protein sequence ID" value="PQA59211.1"/>
    <property type="molecule type" value="Genomic_DNA"/>
</dbReference>
<reference evidence="3" key="1">
    <citation type="submission" date="2018-02" db="EMBL/GenBank/DDBJ databases">
        <title>Genome sequencing of Solimonas sp. HR-BB.</title>
        <authorList>
            <person name="Lee Y."/>
            <person name="Jeon C.O."/>
        </authorList>
    </citation>
    <scope>NUCLEOTIDE SEQUENCE [LARGE SCALE GENOMIC DNA]</scope>
    <source>
        <strain evidence="3">HR-U</strain>
    </source>
</reference>
<feature type="domain" description="Putative auto-transporter adhesin head GIN" evidence="1">
    <location>
        <begin position="24"/>
        <end position="207"/>
    </location>
</feature>
<dbReference type="InterPro" id="IPR021255">
    <property type="entry name" value="DUF2807"/>
</dbReference>
<evidence type="ECO:0000259" key="1">
    <source>
        <dbReference type="Pfam" id="PF10988"/>
    </source>
</evidence>
<protein>
    <submittedName>
        <fullName evidence="2">DUF2807 domain-containing protein</fullName>
    </submittedName>
</protein>
<gene>
    <name evidence="2" type="ORF">C5O19_06025</name>
</gene>
<sequence>MAALAFSYQVQGQNWQKTRSASGFNGIQVSHGIDLYLTQSSAESLRLEAKGVEEDEVVSEVKEGVLVLRINRESGIGSWGKNRSVKAYVSFKTLEKLRAGGGSDVYTQGTLNVGDLSVDLGGGSDARMDLKANHFSISAGGGSDADLSGSAQVFDVSASGGSDIKATDFKADVVRVKASGGSDAHVYATKEISAEASGGSDIYYAGGAKTVSVRKSGGSDVTRRD</sequence>
<comment type="caution">
    <text evidence="2">The sequence shown here is derived from an EMBL/GenBank/DDBJ whole genome shotgun (WGS) entry which is preliminary data.</text>
</comment>
<dbReference type="OrthoDB" id="942536at2"/>
<proteinExistence type="predicted"/>
<dbReference type="Pfam" id="PF10988">
    <property type="entry name" value="DUF2807"/>
    <property type="match status" value="1"/>
</dbReference>
<evidence type="ECO:0000313" key="2">
    <source>
        <dbReference type="EMBL" id="PQA59211.1"/>
    </source>
</evidence>
<organism evidence="2 3">
    <name type="scientific">Siphonobacter curvatus</name>
    <dbReference type="NCBI Taxonomy" id="2094562"/>
    <lineage>
        <taxon>Bacteria</taxon>
        <taxon>Pseudomonadati</taxon>
        <taxon>Bacteroidota</taxon>
        <taxon>Cytophagia</taxon>
        <taxon>Cytophagales</taxon>
        <taxon>Cytophagaceae</taxon>
        <taxon>Siphonobacter</taxon>
    </lineage>
</organism>
<dbReference type="Gene3D" id="2.160.20.120">
    <property type="match status" value="1"/>
</dbReference>
<dbReference type="Proteomes" id="UP000239590">
    <property type="component" value="Unassembled WGS sequence"/>
</dbReference>
<keyword evidence="3" id="KW-1185">Reference proteome</keyword>
<evidence type="ECO:0000313" key="3">
    <source>
        <dbReference type="Proteomes" id="UP000239590"/>
    </source>
</evidence>
<accession>A0A2S7INA1</accession>